<reference evidence="2 3" key="1">
    <citation type="submission" date="2019-05" db="EMBL/GenBank/DDBJ databases">
        <title>Another draft genome of Portunus trituberculatus and its Hox gene families provides insights of decapod evolution.</title>
        <authorList>
            <person name="Jeong J.-H."/>
            <person name="Song I."/>
            <person name="Kim S."/>
            <person name="Choi T."/>
            <person name="Kim D."/>
            <person name="Ryu S."/>
            <person name="Kim W."/>
        </authorList>
    </citation>
    <scope>NUCLEOTIDE SEQUENCE [LARGE SCALE GENOMIC DNA]</scope>
    <source>
        <tissue evidence="2">Muscle</tissue>
    </source>
</reference>
<organism evidence="2 3">
    <name type="scientific">Portunus trituberculatus</name>
    <name type="common">Swimming crab</name>
    <name type="synonym">Neptunus trituberculatus</name>
    <dbReference type="NCBI Taxonomy" id="210409"/>
    <lineage>
        <taxon>Eukaryota</taxon>
        <taxon>Metazoa</taxon>
        <taxon>Ecdysozoa</taxon>
        <taxon>Arthropoda</taxon>
        <taxon>Crustacea</taxon>
        <taxon>Multicrustacea</taxon>
        <taxon>Malacostraca</taxon>
        <taxon>Eumalacostraca</taxon>
        <taxon>Eucarida</taxon>
        <taxon>Decapoda</taxon>
        <taxon>Pleocyemata</taxon>
        <taxon>Brachyura</taxon>
        <taxon>Eubrachyura</taxon>
        <taxon>Portunoidea</taxon>
        <taxon>Portunidae</taxon>
        <taxon>Portuninae</taxon>
        <taxon>Portunus</taxon>
    </lineage>
</organism>
<keyword evidence="3" id="KW-1185">Reference proteome</keyword>
<comment type="caution">
    <text evidence="2">The sequence shown here is derived from an EMBL/GenBank/DDBJ whole genome shotgun (WGS) entry which is preliminary data.</text>
</comment>
<sequence>MLPSAMQPRAARSEPRLSSLLPLSSIFDLALYNFPSGIPGGVSRPTQHAPQMYRSPIKNKIP</sequence>
<evidence type="ECO:0000256" key="1">
    <source>
        <dbReference type="SAM" id="MobiDB-lite"/>
    </source>
</evidence>
<name>A0A5B7FFU2_PORTR</name>
<accession>A0A5B7FFU2</accession>
<dbReference type="EMBL" id="VSRR010006126">
    <property type="protein sequence ID" value="MPC44099.1"/>
    <property type="molecule type" value="Genomic_DNA"/>
</dbReference>
<dbReference type="AlphaFoldDB" id="A0A5B7FFU2"/>
<feature type="region of interest" description="Disordered" evidence="1">
    <location>
        <begin position="40"/>
        <end position="62"/>
    </location>
</feature>
<gene>
    <name evidence="2" type="ORF">E2C01_037763</name>
</gene>
<protein>
    <submittedName>
        <fullName evidence="2">Uncharacterized protein</fullName>
    </submittedName>
</protein>
<evidence type="ECO:0000313" key="3">
    <source>
        <dbReference type="Proteomes" id="UP000324222"/>
    </source>
</evidence>
<proteinExistence type="predicted"/>
<evidence type="ECO:0000313" key="2">
    <source>
        <dbReference type="EMBL" id="MPC44099.1"/>
    </source>
</evidence>
<dbReference type="Proteomes" id="UP000324222">
    <property type="component" value="Unassembled WGS sequence"/>
</dbReference>